<dbReference type="EMBL" id="JAGQKX010000101">
    <property type="protein sequence ID" value="MCA9390455.1"/>
    <property type="molecule type" value="Genomic_DNA"/>
</dbReference>
<dbReference type="SUPFAM" id="SSF52309">
    <property type="entry name" value="N-(deoxy)ribosyltransferase-like"/>
    <property type="match status" value="1"/>
</dbReference>
<dbReference type="Gene3D" id="3.40.50.450">
    <property type="match status" value="1"/>
</dbReference>
<name>A0A955LH20_UNCKA</name>
<organism evidence="1 2">
    <name type="scientific">candidate division WWE3 bacterium</name>
    <dbReference type="NCBI Taxonomy" id="2053526"/>
    <lineage>
        <taxon>Bacteria</taxon>
        <taxon>Katanobacteria</taxon>
    </lineage>
</organism>
<accession>A0A955LH20</accession>
<protein>
    <recommendedName>
        <fullName evidence="3">2'-deoxynucleoside 5'-phosphate N-hydrolase 1</fullName>
    </recommendedName>
</protein>
<evidence type="ECO:0000313" key="1">
    <source>
        <dbReference type="EMBL" id="MCA9390455.1"/>
    </source>
</evidence>
<comment type="caution">
    <text evidence="1">The sequence shown here is derived from an EMBL/GenBank/DDBJ whole genome shotgun (WGS) entry which is preliminary data.</text>
</comment>
<proteinExistence type="predicted"/>
<gene>
    <name evidence="1" type="ORF">KC571_03555</name>
</gene>
<dbReference type="AlphaFoldDB" id="A0A955LH20"/>
<dbReference type="Proteomes" id="UP000701698">
    <property type="component" value="Unassembled WGS sequence"/>
</dbReference>
<reference evidence="1" key="2">
    <citation type="journal article" date="2021" name="Microbiome">
        <title>Successional dynamics and alternative stable states in a saline activated sludge microbial community over 9 years.</title>
        <authorList>
            <person name="Wang Y."/>
            <person name="Ye J."/>
            <person name="Ju F."/>
            <person name="Liu L."/>
            <person name="Boyd J.A."/>
            <person name="Deng Y."/>
            <person name="Parks D.H."/>
            <person name="Jiang X."/>
            <person name="Yin X."/>
            <person name="Woodcroft B.J."/>
            <person name="Tyson G.W."/>
            <person name="Hugenholtz P."/>
            <person name="Polz M.F."/>
            <person name="Zhang T."/>
        </authorList>
    </citation>
    <scope>NUCLEOTIDE SEQUENCE</scope>
    <source>
        <strain evidence="1">HKST-UBA01</strain>
    </source>
</reference>
<evidence type="ECO:0008006" key="3">
    <source>
        <dbReference type="Google" id="ProtNLM"/>
    </source>
</evidence>
<sequence length="122" mass="13826">MKIYVGHSSGFDFKTELYLPIRNSDLNKHHEIVLPHENSEEPFDSKTYLRSADAMIAEVSFPSTGLGIELGWADMNNVPILLVYREGMKISRSLTVVSEHLVSYRDTDQLITAIDSFLHSLN</sequence>
<evidence type="ECO:0000313" key="2">
    <source>
        <dbReference type="Proteomes" id="UP000701698"/>
    </source>
</evidence>
<reference evidence="1" key="1">
    <citation type="submission" date="2020-04" db="EMBL/GenBank/DDBJ databases">
        <authorList>
            <person name="Zhang T."/>
        </authorList>
    </citation>
    <scope>NUCLEOTIDE SEQUENCE</scope>
    <source>
        <strain evidence="1">HKST-UBA01</strain>
    </source>
</reference>